<dbReference type="InterPro" id="IPR023019">
    <property type="entry name" value="His_synth_HisIE"/>
</dbReference>
<organism evidence="15 16">
    <name type="scientific">Corallococcus soli</name>
    <dbReference type="NCBI Taxonomy" id="2710757"/>
    <lineage>
        <taxon>Bacteria</taxon>
        <taxon>Pseudomonadati</taxon>
        <taxon>Myxococcota</taxon>
        <taxon>Myxococcia</taxon>
        <taxon>Myxococcales</taxon>
        <taxon>Cystobacterineae</taxon>
        <taxon>Myxococcaceae</taxon>
        <taxon>Corallococcus</taxon>
    </lineage>
</organism>
<dbReference type="InterPro" id="IPR002496">
    <property type="entry name" value="PRib_AMP_CycHydrolase_dom"/>
</dbReference>
<dbReference type="SUPFAM" id="SSF101386">
    <property type="entry name" value="all-alpha NTP pyrophosphatases"/>
    <property type="match status" value="1"/>
</dbReference>
<dbReference type="NCBIfam" id="NF000768">
    <property type="entry name" value="PRK00051.1"/>
    <property type="match status" value="1"/>
</dbReference>
<evidence type="ECO:0000256" key="9">
    <source>
        <dbReference type="ARBA" id="ARBA00022801"/>
    </source>
</evidence>
<dbReference type="Pfam" id="PF01503">
    <property type="entry name" value="PRA-PH"/>
    <property type="match status" value="1"/>
</dbReference>
<dbReference type="GO" id="GO:0004635">
    <property type="term" value="F:phosphoribosyl-AMP cyclohydrolase activity"/>
    <property type="evidence" value="ECO:0007669"/>
    <property type="project" value="UniProtKB-EC"/>
</dbReference>
<dbReference type="NCBIfam" id="NF002747">
    <property type="entry name" value="PRK02759.1"/>
    <property type="match status" value="1"/>
</dbReference>
<dbReference type="Proteomes" id="UP001516472">
    <property type="component" value="Unassembled WGS sequence"/>
</dbReference>
<dbReference type="GO" id="GO:0004636">
    <property type="term" value="F:phosphoribosyl-ATP diphosphatase activity"/>
    <property type="evidence" value="ECO:0007669"/>
    <property type="project" value="UniProtKB-EC"/>
</dbReference>
<comment type="similarity">
    <text evidence="5 13">In the C-terminal section; belongs to the PRA-PH family.</text>
</comment>
<evidence type="ECO:0000256" key="8">
    <source>
        <dbReference type="ARBA" id="ARBA00022741"/>
    </source>
</evidence>
<feature type="domain" description="Phosphoribosyl-AMP cyclohydrolase" evidence="14">
    <location>
        <begin position="31"/>
        <end position="102"/>
    </location>
</feature>
<evidence type="ECO:0000256" key="6">
    <source>
        <dbReference type="ARBA" id="ARBA00008299"/>
    </source>
</evidence>
<keyword evidence="11 13" id="KW-0368">Histidine biosynthesis</keyword>
<evidence type="ECO:0000256" key="13">
    <source>
        <dbReference type="HAMAP-Rule" id="MF_01019"/>
    </source>
</evidence>
<name>A0ABR9PMQ4_9BACT</name>
<dbReference type="Gene3D" id="1.10.287.1080">
    <property type="entry name" value="MazG-like"/>
    <property type="match status" value="1"/>
</dbReference>
<evidence type="ECO:0000259" key="14">
    <source>
        <dbReference type="Pfam" id="PF01502"/>
    </source>
</evidence>
<gene>
    <name evidence="13" type="primary">hisI</name>
    <name evidence="13" type="synonym">hisIE</name>
    <name evidence="15" type="ORF">G4177_13300</name>
</gene>
<comment type="subcellular location">
    <subcellularLocation>
        <location evidence="13">Cytoplasm</location>
    </subcellularLocation>
</comment>
<dbReference type="RefSeq" id="WP_193348540.1">
    <property type="nucleotide sequence ID" value="NZ_CBCSIP010000448.1"/>
</dbReference>
<evidence type="ECO:0000256" key="5">
    <source>
        <dbReference type="ARBA" id="ARBA00007731"/>
    </source>
</evidence>
<dbReference type="EC" id="3.6.1.31" evidence="13"/>
<dbReference type="InterPro" id="IPR008179">
    <property type="entry name" value="HisE"/>
</dbReference>
<dbReference type="Gene3D" id="3.10.20.810">
    <property type="entry name" value="Phosphoribosyl-AMP cyclohydrolase"/>
    <property type="match status" value="1"/>
</dbReference>
<feature type="region of interest" description="Phosphoribosyl-AMP cyclohydrolase" evidence="13">
    <location>
        <begin position="1"/>
        <end position="109"/>
    </location>
</feature>
<keyword evidence="13" id="KW-0963">Cytoplasm</keyword>
<comment type="pathway">
    <text evidence="4 13">Amino-acid biosynthesis; L-histidine biosynthesis; L-histidine from 5-phospho-alpha-D-ribose 1-diphosphate: step 2/9.</text>
</comment>
<evidence type="ECO:0000313" key="16">
    <source>
        <dbReference type="Proteomes" id="UP001516472"/>
    </source>
</evidence>
<feature type="region of interest" description="Phosphoribosyl-ATP pyrophosphohydrolase" evidence="13">
    <location>
        <begin position="110"/>
        <end position="205"/>
    </location>
</feature>
<evidence type="ECO:0000313" key="15">
    <source>
        <dbReference type="EMBL" id="MBE4749139.1"/>
    </source>
</evidence>
<dbReference type="EC" id="3.5.4.19" evidence="13"/>
<keyword evidence="8 13" id="KW-0547">Nucleotide-binding</keyword>
<evidence type="ECO:0000256" key="3">
    <source>
        <dbReference type="ARBA" id="ARBA00005169"/>
    </source>
</evidence>
<evidence type="ECO:0000256" key="11">
    <source>
        <dbReference type="ARBA" id="ARBA00023102"/>
    </source>
</evidence>
<keyword evidence="7 13" id="KW-0028">Amino-acid biosynthesis</keyword>
<dbReference type="InterPro" id="IPR038019">
    <property type="entry name" value="PRib_AMP_CycHydrolase_sf"/>
</dbReference>
<protein>
    <recommendedName>
        <fullName evidence="13">Histidine biosynthesis bifunctional protein HisIE</fullName>
    </recommendedName>
    <domain>
        <recommendedName>
            <fullName evidence="13">Phosphoribosyl-AMP cyclohydrolase</fullName>
            <shortName evidence="13">PRA-CH</shortName>
            <ecNumber evidence="13">3.5.4.19</ecNumber>
        </recommendedName>
    </domain>
    <domain>
        <recommendedName>
            <fullName evidence="13">Phosphoribosyl-ATP pyrophosphatase</fullName>
            <shortName evidence="13">PRA-PH</shortName>
            <ecNumber evidence="13">3.6.1.31</ecNumber>
        </recommendedName>
    </domain>
</protein>
<keyword evidence="9 13" id="KW-0378">Hydrolase</keyword>
<evidence type="ECO:0000256" key="7">
    <source>
        <dbReference type="ARBA" id="ARBA00022605"/>
    </source>
</evidence>
<reference evidence="15 16" key="1">
    <citation type="submission" date="2020-02" db="EMBL/GenBank/DDBJ databases">
        <authorList>
            <person name="Babadi Z.K."/>
            <person name="Risdian C."/>
            <person name="Ebrahimipour G.H."/>
            <person name="Wink J."/>
        </authorList>
    </citation>
    <scope>NUCLEOTIDE SEQUENCE [LARGE SCALE GENOMIC DNA]</scope>
    <source>
        <strain evidence="15 16">ZKHCc1 1396</strain>
    </source>
</reference>
<dbReference type="SUPFAM" id="SSF141734">
    <property type="entry name" value="HisI-like"/>
    <property type="match status" value="1"/>
</dbReference>
<comment type="pathway">
    <text evidence="3 13">Amino-acid biosynthesis; L-histidine biosynthesis; L-histidine from 5-phospho-alpha-D-ribose 1-diphosphate: step 3/9.</text>
</comment>
<sequence>MKLDVAALNFDKGQGLVTVVTQDARTGDVLMVAHADREALERTLSTGEMHYRSRTRGLWHKGATSGNTQKVVSLRADCDGDAVLARVEKAGPACHTGEETCFGEGRWDALAHLDATLAARADDSARDGAKASYTRRLLDDRNLRLKKLGEEAAELVTACADADPPRAAEEAADLLYHLLVAIRPLGLTLEDVKTVLAARAQPSKG</sequence>
<keyword evidence="12 13" id="KW-0511">Multifunctional enzyme</keyword>
<proteinExistence type="inferred from homology"/>
<evidence type="ECO:0000256" key="1">
    <source>
        <dbReference type="ARBA" id="ARBA00000024"/>
    </source>
</evidence>
<dbReference type="HAMAP" id="MF_01019">
    <property type="entry name" value="HisIE"/>
    <property type="match status" value="1"/>
</dbReference>
<dbReference type="NCBIfam" id="TIGR03188">
    <property type="entry name" value="histidine_hisI"/>
    <property type="match status" value="1"/>
</dbReference>
<evidence type="ECO:0000256" key="12">
    <source>
        <dbReference type="ARBA" id="ARBA00023268"/>
    </source>
</evidence>
<keyword evidence="10 13" id="KW-0067">ATP-binding</keyword>
<accession>A0ABR9PMQ4</accession>
<keyword evidence="16" id="KW-1185">Reference proteome</keyword>
<dbReference type="PANTHER" id="PTHR42945">
    <property type="entry name" value="HISTIDINE BIOSYNTHESIS BIFUNCTIONAL PROTEIN"/>
    <property type="match status" value="1"/>
</dbReference>
<comment type="similarity">
    <text evidence="6 13">In the N-terminal section; belongs to the PRA-CH family.</text>
</comment>
<dbReference type="InterPro" id="IPR021130">
    <property type="entry name" value="PRib-ATP_PPHydrolase-like"/>
</dbReference>
<comment type="catalytic activity">
    <reaction evidence="1 13">
        <text>1-(5-phospho-beta-D-ribosyl)-5'-AMP + H2O = 1-(5-phospho-beta-D-ribosyl)-5-[(5-phospho-beta-D-ribosylamino)methylideneamino]imidazole-4-carboxamide</text>
        <dbReference type="Rhea" id="RHEA:20049"/>
        <dbReference type="ChEBI" id="CHEBI:15377"/>
        <dbReference type="ChEBI" id="CHEBI:58435"/>
        <dbReference type="ChEBI" id="CHEBI:59457"/>
        <dbReference type="EC" id="3.5.4.19"/>
    </reaction>
</comment>
<dbReference type="EMBL" id="JAAIYO010000003">
    <property type="protein sequence ID" value="MBE4749139.1"/>
    <property type="molecule type" value="Genomic_DNA"/>
</dbReference>
<dbReference type="Pfam" id="PF01502">
    <property type="entry name" value="PRA-CH"/>
    <property type="match status" value="1"/>
</dbReference>
<evidence type="ECO:0000256" key="10">
    <source>
        <dbReference type="ARBA" id="ARBA00022840"/>
    </source>
</evidence>
<comment type="catalytic activity">
    <reaction evidence="2 13">
        <text>1-(5-phospho-beta-D-ribosyl)-ATP + H2O = 1-(5-phospho-beta-D-ribosyl)-5'-AMP + diphosphate + H(+)</text>
        <dbReference type="Rhea" id="RHEA:22828"/>
        <dbReference type="ChEBI" id="CHEBI:15377"/>
        <dbReference type="ChEBI" id="CHEBI:15378"/>
        <dbReference type="ChEBI" id="CHEBI:33019"/>
        <dbReference type="ChEBI" id="CHEBI:59457"/>
        <dbReference type="ChEBI" id="CHEBI:73183"/>
        <dbReference type="EC" id="3.6.1.31"/>
    </reaction>
</comment>
<comment type="caution">
    <text evidence="15">The sequence shown here is derived from an EMBL/GenBank/DDBJ whole genome shotgun (WGS) entry which is preliminary data.</text>
</comment>
<dbReference type="PANTHER" id="PTHR42945:SF1">
    <property type="entry name" value="HISTIDINE BIOSYNTHESIS BIFUNCTIONAL PROTEIN HIS7"/>
    <property type="match status" value="1"/>
</dbReference>
<dbReference type="CDD" id="cd11534">
    <property type="entry name" value="NTP-PPase_HisIE_like"/>
    <property type="match status" value="1"/>
</dbReference>
<evidence type="ECO:0000256" key="2">
    <source>
        <dbReference type="ARBA" id="ARBA00001460"/>
    </source>
</evidence>
<evidence type="ECO:0000256" key="4">
    <source>
        <dbReference type="ARBA" id="ARBA00005204"/>
    </source>
</evidence>